<accession>A0A0R0L9P6</accession>
<dbReference type="Gramene" id="KRH73699">
    <property type="protein sequence ID" value="KRH73699"/>
    <property type="gene ID" value="GLYMA_02G288200"/>
</dbReference>
<gene>
    <name evidence="1" type="ORF">GLYMA_02G288200</name>
</gene>
<protein>
    <submittedName>
        <fullName evidence="1 2">Uncharacterized protein</fullName>
    </submittedName>
</protein>
<evidence type="ECO:0000313" key="1">
    <source>
        <dbReference type="EMBL" id="KRH73699.1"/>
    </source>
</evidence>
<evidence type="ECO:0000313" key="2">
    <source>
        <dbReference type="EnsemblPlants" id="KRH73699"/>
    </source>
</evidence>
<reference evidence="1 2" key="1">
    <citation type="journal article" date="2010" name="Nature">
        <title>Genome sequence of the palaeopolyploid soybean.</title>
        <authorList>
            <person name="Schmutz J."/>
            <person name="Cannon S.B."/>
            <person name="Schlueter J."/>
            <person name="Ma J."/>
            <person name="Mitros T."/>
            <person name="Nelson W."/>
            <person name="Hyten D.L."/>
            <person name="Song Q."/>
            <person name="Thelen J.J."/>
            <person name="Cheng J."/>
            <person name="Xu D."/>
            <person name="Hellsten U."/>
            <person name="May G.D."/>
            <person name="Yu Y."/>
            <person name="Sakurai T."/>
            <person name="Umezawa T."/>
            <person name="Bhattacharyya M.K."/>
            <person name="Sandhu D."/>
            <person name="Valliyodan B."/>
            <person name="Lindquist E."/>
            <person name="Peto M."/>
            <person name="Grant D."/>
            <person name="Shu S."/>
            <person name="Goodstein D."/>
            <person name="Barry K."/>
            <person name="Futrell-Griggs M."/>
            <person name="Abernathy B."/>
            <person name="Du J."/>
            <person name="Tian Z."/>
            <person name="Zhu L."/>
            <person name="Gill N."/>
            <person name="Joshi T."/>
            <person name="Libault M."/>
            <person name="Sethuraman A."/>
            <person name="Zhang X.-C."/>
            <person name="Shinozaki K."/>
            <person name="Nguyen H.T."/>
            <person name="Wing R.A."/>
            <person name="Cregan P."/>
            <person name="Specht J."/>
            <person name="Grimwood J."/>
            <person name="Rokhsar D."/>
            <person name="Stacey G."/>
            <person name="Shoemaker R.C."/>
            <person name="Jackson S.A."/>
        </authorList>
    </citation>
    <scope>NUCLEOTIDE SEQUENCE [LARGE SCALE GENOMIC DNA]</scope>
    <source>
        <strain evidence="2">cv. Williams 82</strain>
        <tissue evidence="1">Callus</tissue>
    </source>
</reference>
<dbReference type="AlphaFoldDB" id="A0A0R0L9P6"/>
<dbReference type="EnsemblPlants" id="KRH73699">
    <property type="protein sequence ID" value="KRH73699"/>
    <property type="gene ID" value="GLYMA_02G288200"/>
</dbReference>
<proteinExistence type="predicted"/>
<reference evidence="1" key="3">
    <citation type="submission" date="2018-07" db="EMBL/GenBank/DDBJ databases">
        <title>WGS assembly of Glycine max.</title>
        <authorList>
            <person name="Schmutz J."/>
            <person name="Cannon S."/>
            <person name="Schlueter J."/>
            <person name="Ma J."/>
            <person name="Mitros T."/>
            <person name="Nelson W."/>
            <person name="Hyten D."/>
            <person name="Song Q."/>
            <person name="Thelen J."/>
            <person name="Cheng J."/>
            <person name="Xu D."/>
            <person name="Hellsten U."/>
            <person name="May G."/>
            <person name="Yu Y."/>
            <person name="Sakurai T."/>
            <person name="Umezawa T."/>
            <person name="Bhattacharyya M."/>
            <person name="Sandhu D."/>
            <person name="Valliyodan B."/>
            <person name="Lindquist E."/>
            <person name="Peto M."/>
            <person name="Grant D."/>
            <person name="Shu S."/>
            <person name="Goodstein D."/>
            <person name="Barry K."/>
            <person name="Futrell-Griggs M."/>
            <person name="Abernathy B."/>
            <person name="Du J."/>
            <person name="Tian Z."/>
            <person name="Zhu L."/>
            <person name="Gill N."/>
            <person name="Joshi T."/>
            <person name="Libault M."/>
            <person name="Sethuraman A."/>
            <person name="Zhang X."/>
            <person name="Shinozaki K."/>
            <person name="Nguyen H."/>
            <person name="Wing R."/>
            <person name="Cregan P."/>
            <person name="Specht J."/>
            <person name="Grimwood J."/>
            <person name="Rokhsar D."/>
            <person name="Stacey G."/>
            <person name="Shoemaker R."/>
            <person name="Jackson S."/>
        </authorList>
    </citation>
    <scope>NUCLEOTIDE SEQUENCE</scope>
    <source>
        <tissue evidence="1">Callus</tissue>
    </source>
</reference>
<dbReference type="EMBL" id="CM000835">
    <property type="protein sequence ID" value="KRH73699.1"/>
    <property type="molecule type" value="Genomic_DNA"/>
</dbReference>
<sequence length="77" mass="9144">MDFAELMSKKYLFENKNENETKRGIICKLEFTNWRKINSSKYEISFTCHDSKECSSCPNFRTVADVIMSTFCMRRPL</sequence>
<organism evidence="1">
    <name type="scientific">Glycine max</name>
    <name type="common">Soybean</name>
    <name type="synonym">Glycine hispida</name>
    <dbReference type="NCBI Taxonomy" id="3847"/>
    <lineage>
        <taxon>Eukaryota</taxon>
        <taxon>Viridiplantae</taxon>
        <taxon>Streptophyta</taxon>
        <taxon>Embryophyta</taxon>
        <taxon>Tracheophyta</taxon>
        <taxon>Spermatophyta</taxon>
        <taxon>Magnoliopsida</taxon>
        <taxon>eudicotyledons</taxon>
        <taxon>Gunneridae</taxon>
        <taxon>Pentapetalae</taxon>
        <taxon>rosids</taxon>
        <taxon>fabids</taxon>
        <taxon>Fabales</taxon>
        <taxon>Fabaceae</taxon>
        <taxon>Papilionoideae</taxon>
        <taxon>50 kb inversion clade</taxon>
        <taxon>NPAAA clade</taxon>
        <taxon>indigoferoid/millettioid clade</taxon>
        <taxon>Phaseoleae</taxon>
        <taxon>Glycine</taxon>
        <taxon>Glycine subgen. Soja</taxon>
    </lineage>
</organism>
<evidence type="ECO:0000313" key="3">
    <source>
        <dbReference type="Proteomes" id="UP000008827"/>
    </source>
</evidence>
<dbReference type="InParanoid" id="A0A0R0L9P6"/>
<name>A0A0R0L9P6_SOYBN</name>
<reference evidence="2" key="2">
    <citation type="submission" date="2018-02" db="UniProtKB">
        <authorList>
            <consortium name="EnsemblPlants"/>
        </authorList>
    </citation>
    <scope>IDENTIFICATION</scope>
    <source>
        <strain evidence="2">Williams 82</strain>
    </source>
</reference>
<dbReference type="Proteomes" id="UP000008827">
    <property type="component" value="Chromosome 2"/>
</dbReference>
<keyword evidence="3" id="KW-1185">Reference proteome</keyword>